<dbReference type="OrthoDB" id="9781342at2"/>
<dbReference type="KEGG" id="madi:A7U43_25125"/>
<accession>A0A172UT34</accession>
<keyword evidence="2" id="KW-1185">Reference proteome</keyword>
<dbReference type="SUPFAM" id="SSF56235">
    <property type="entry name" value="N-terminal nucleophile aminohydrolases (Ntn hydrolases)"/>
    <property type="match status" value="1"/>
</dbReference>
<dbReference type="Proteomes" id="UP000077143">
    <property type="component" value="Chromosome"/>
</dbReference>
<dbReference type="Gene3D" id="3.60.20.40">
    <property type="match status" value="1"/>
</dbReference>
<proteinExistence type="predicted"/>
<keyword evidence="1" id="KW-0808">Transferase</keyword>
<evidence type="ECO:0000313" key="1">
    <source>
        <dbReference type="EMBL" id="ANE82100.1"/>
    </source>
</evidence>
<dbReference type="Pfam" id="PF01019">
    <property type="entry name" value="G_glu_transpept"/>
    <property type="match status" value="1"/>
</dbReference>
<dbReference type="InterPro" id="IPR029055">
    <property type="entry name" value="Ntn_hydrolases_N"/>
</dbReference>
<organism evidence="1 2">
    <name type="scientific">Mycobacterium adipatum</name>
    <dbReference type="NCBI Taxonomy" id="1682113"/>
    <lineage>
        <taxon>Bacteria</taxon>
        <taxon>Bacillati</taxon>
        <taxon>Actinomycetota</taxon>
        <taxon>Actinomycetes</taxon>
        <taxon>Mycobacteriales</taxon>
        <taxon>Mycobacteriaceae</taxon>
        <taxon>Mycobacterium</taxon>
    </lineage>
</organism>
<dbReference type="InterPro" id="IPR043137">
    <property type="entry name" value="GGT_ssub_C"/>
</dbReference>
<dbReference type="PRINTS" id="PR01210">
    <property type="entry name" value="GGTRANSPTASE"/>
</dbReference>
<dbReference type="RefSeq" id="WP_068000389.1">
    <property type="nucleotide sequence ID" value="NZ_CP015596.1"/>
</dbReference>
<name>A0A172UT34_9MYCO</name>
<reference evidence="1 2" key="1">
    <citation type="submission" date="2016-05" db="EMBL/GenBank/DDBJ databases">
        <title>Complete genome sequence of a phthalic acid esters degrading Mycobacterium sp. YC-RL4.</title>
        <authorList>
            <person name="Ren L."/>
            <person name="Fan S."/>
            <person name="Ruth N."/>
            <person name="Jia Y."/>
            <person name="Wang J."/>
            <person name="Qiao C."/>
        </authorList>
    </citation>
    <scope>NUCLEOTIDE SEQUENCE [LARGE SCALE GENOMIC DNA]</scope>
    <source>
        <strain evidence="1 2">YC-RL4</strain>
    </source>
</reference>
<gene>
    <name evidence="1" type="ORF">A7U43_25125</name>
</gene>
<dbReference type="PANTHER" id="PTHR43881">
    <property type="entry name" value="GAMMA-GLUTAMYLTRANSPEPTIDASE (AFU_ORTHOLOGUE AFUA_4G13580)"/>
    <property type="match status" value="1"/>
</dbReference>
<dbReference type="EMBL" id="CP015596">
    <property type="protein sequence ID" value="ANE82100.1"/>
    <property type="molecule type" value="Genomic_DNA"/>
</dbReference>
<dbReference type="AlphaFoldDB" id="A0A172UT34"/>
<dbReference type="STRING" id="1682113.A7U43_25125"/>
<dbReference type="InterPro" id="IPR052896">
    <property type="entry name" value="GGT-like_enzyme"/>
</dbReference>
<dbReference type="GO" id="GO:0016740">
    <property type="term" value="F:transferase activity"/>
    <property type="evidence" value="ECO:0007669"/>
    <property type="project" value="UniProtKB-KW"/>
</dbReference>
<protein>
    <submittedName>
        <fullName evidence="1">Gamma-glutamyltransferase</fullName>
    </submittedName>
</protein>
<dbReference type="PANTHER" id="PTHR43881:SF1">
    <property type="entry name" value="GAMMA-GLUTAMYLTRANSPEPTIDASE (AFU_ORTHOLOGUE AFUA_4G13580)"/>
    <property type="match status" value="1"/>
</dbReference>
<evidence type="ECO:0000313" key="2">
    <source>
        <dbReference type="Proteomes" id="UP000077143"/>
    </source>
</evidence>
<sequence>MNAAPRPPALSAGGMVSSSHPAASLAGARVLADGGNAIDATLAMAGLTWLTLPGQCGIGGDAFAVVREPDGRVWTVNGSGFGPDGGTPDFYAGQGLTAIPLDGPLAVAVPGAPAALAALHDGGATRSLPELWEPAARIAEQGLPCSARTAGDVGEAARAVAADPGLAEIYAPHGVAAAVGRRLPQPALAATIRALAQHPVSFYTGEFAERAVAALQAGGAPFSGDEWAAGAQVTPERAVTGRYAGAVLHQTPLPTPGWMVLQQAALCDGVLAAADWLSAAGIDRLARAARLSFVDRFALCGSDNRRDGADYILTAERLDAQRRDLDARTEVRGPIAVAAGDTTSTVAVDADGRAVSFIHSLAFTFGAKFTVPGTGVVLNNRLGRGAYLLPGHPNEVKPRRKPLHTLNAWIVTDDAGALKHVGNTPGGDGQVQWNMQLISHLLDHGRDPAEAVAAPRFTVFPGSDADVVGAPDELRVEAALPAAVRDELAVLGHRLVVQPDHGAGGSAQLISVDERGVLSGAADPRQEGVALGVD</sequence>